<evidence type="ECO:0000313" key="2">
    <source>
        <dbReference type="Proteomes" id="UP000325957"/>
    </source>
</evidence>
<dbReference type="Gene3D" id="2.60.120.10">
    <property type="entry name" value="Jelly Rolls"/>
    <property type="match status" value="1"/>
</dbReference>
<organism evidence="1 2">
    <name type="scientific">Kocuria coralli</name>
    <dbReference type="NCBI Taxonomy" id="1461025"/>
    <lineage>
        <taxon>Bacteria</taxon>
        <taxon>Bacillati</taxon>
        <taxon>Actinomycetota</taxon>
        <taxon>Actinomycetes</taxon>
        <taxon>Micrococcales</taxon>
        <taxon>Micrococcaceae</taxon>
        <taxon>Kocuria</taxon>
    </lineage>
</organism>
<keyword evidence="2" id="KW-1185">Reference proteome</keyword>
<reference evidence="1 2" key="1">
    <citation type="submission" date="2019-05" db="EMBL/GenBank/DDBJ databases">
        <title>Kocuria coralli sp. nov., a novel actinobacterium isolated from coral reef seawater.</title>
        <authorList>
            <person name="Li J."/>
        </authorList>
    </citation>
    <scope>NUCLEOTIDE SEQUENCE [LARGE SCALE GENOMIC DNA]</scope>
    <source>
        <strain evidence="1 2">SCSIO 13007</strain>
    </source>
</reference>
<gene>
    <name evidence="1" type="ORF">FCK90_10930</name>
</gene>
<dbReference type="PANTHER" id="PTHR37694:SF1">
    <property type="entry name" value="SLR8022 PROTEIN"/>
    <property type="match status" value="1"/>
</dbReference>
<dbReference type="PANTHER" id="PTHR37694">
    <property type="entry name" value="SLR8022 PROTEIN"/>
    <property type="match status" value="1"/>
</dbReference>
<dbReference type="InterPro" id="IPR014710">
    <property type="entry name" value="RmlC-like_jellyroll"/>
</dbReference>
<comment type="caution">
    <text evidence="1">The sequence shown here is derived from an EMBL/GenBank/DDBJ whole genome shotgun (WGS) entry which is preliminary data.</text>
</comment>
<dbReference type="InterPro" id="IPR011051">
    <property type="entry name" value="RmlC_Cupin_sf"/>
</dbReference>
<dbReference type="Proteomes" id="UP000325957">
    <property type="component" value="Unassembled WGS sequence"/>
</dbReference>
<evidence type="ECO:0000313" key="1">
    <source>
        <dbReference type="EMBL" id="KAA9393742.1"/>
    </source>
</evidence>
<dbReference type="AlphaFoldDB" id="A0A5J5KW59"/>
<proteinExistence type="predicted"/>
<dbReference type="EMBL" id="SZWF01000015">
    <property type="protein sequence ID" value="KAA9393742.1"/>
    <property type="molecule type" value="Genomic_DNA"/>
</dbReference>
<sequence length="117" mass="12651">MQPVNLIAMQHELLTEAHSATARRAAHTVYHGGALLRQTALALLAGAELAEHDSPPEATLQVLTGKIRLIGQEQDWELGTGDLIAIPSERHSVVAVEDSVFLLSIRRDARSQQGARS</sequence>
<accession>A0A5J5KW59</accession>
<dbReference type="SUPFAM" id="SSF51182">
    <property type="entry name" value="RmlC-like cupins"/>
    <property type="match status" value="1"/>
</dbReference>
<dbReference type="OrthoDB" id="5190473at2"/>
<protein>
    <submittedName>
        <fullName evidence="1">LuxR family transcriptional regulator</fullName>
    </submittedName>
</protein>
<name>A0A5J5KW59_9MICC</name>